<dbReference type="GO" id="GO:0020037">
    <property type="term" value="F:heme binding"/>
    <property type="evidence" value="ECO:0007669"/>
    <property type="project" value="InterPro"/>
</dbReference>
<feature type="transmembrane region" description="Helical" evidence="8">
    <location>
        <begin position="318"/>
        <end position="339"/>
    </location>
</feature>
<name>A0A0D3FRE1_9ORYZ</name>
<dbReference type="InterPro" id="IPR036396">
    <property type="entry name" value="Cyt_P450_sf"/>
</dbReference>
<dbReference type="InterPro" id="IPR002401">
    <property type="entry name" value="Cyt_P450_E_grp-I"/>
</dbReference>
<dbReference type="PaxDb" id="65489-OBART03G41040.1"/>
<dbReference type="GO" id="GO:0016705">
    <property type="term" value="F:oxidoreductase activity, acting on paired donors, with incorporation or reduction of molecular oxygen"/>
    <property type="evidence" value="ECO:0007669"/>
    <property type="project" value="InterPro"/>
</dbReference>
<reference evidence="9" key="1">
    <citation type="journal article" date="2009" name="Rice">
        <title>De Novo Next Generation Sequencing of Plant Genomes.</title>
        <authorList>
            <person name="Rounsley S."/>
            <person name="Marri P.R."/>
            <person name="Yu Y."/>
            <person name="He R."/>
            <person name="Sisneros N."/>
            <person name="Goicoechea J.L."/>
            <person name="Lee S.J."/>
            <person name="Angelova A."/>
            <person name="Kudrna D."/>
            <person name="Luo M."/>
            <person name="Affourtit J."/>
            <person name="Desany B."/>
            <person name="Knight J."/>
            <person name="Niazi F."/>
            <person name="Egholm M."/>
            <person name="Wing R.A."/>
        </authorList>
    </citation>
    <scope>NUCLEOTIDE SEQUENCE [LARGE SCALE GENOMIC DNA]</scope>
    <source>
        <strain evidence="9">cv. IRGC 105608</strain>
    </source>
</reference>
<comment type="similarity">
    <text evidence="1 7">Belongs to the cytochrome P450 family.</text>
</comment>
<evidence type="ECO:0000256" key="2">
    <source>
        <dbReference type="ARBA" id="ARBA00022692"/>
    </source>
</evidence>
<dbReference type="AlphaFoldDB" id="A0A0D3FRE1"/>
<evidence type="ECO:0000256" key="6">
    <source>
        <dbReference type="PIRSR" id="PIRSR602401-1"/>
    </source>
</evidence>
<keyword evidence="7" id="KW-0560">Oxidoreductase</keyword>
<dbReference type="HOGENOM" id="CLU_001570_4_1_1"/>
<dbReference type="PANTHER" id="PTHR47955:SF11">
    <property type="entry name" value="4-HYDROXYPHENYLACETALDEHYDE OXIME MONOOXYGENASE"/>
    <property type="match status" value="1"/>
</dbReference>
<dbReference type="PROSITE" id="PS00086">
    <property type="entry name" value="CYTOCHROME_P450"/>
    <property type="match status" value="1"/>
</dbReference>
<proteinExistence type="inferred from homology"/>
<keyword evidence="4 8" id="KW-1133">Transmembrane helix</keyword>
<evidence type="ECO:0000256" key="4">
    <source>
        <dbReference type="ARBA" id="ARBA00022989"/>
    </source>
</evidence>
<keyword evidence="7" id="KW-0503">Monooxygenase</keyword>
<sequence>MATLLSKLLALPQQWQLLLLLLLLPIASLLLVIGRNTGGRRRRRHLRLPPGPARLPVLGNLLQLGALPHRSLRDLARRHGPVMMLRLGAVPAVVVSSPEAAQEVLRTHDADCCSRPSSPGPMRLSYGYKDVAFAPYDAYGRAARRLFVAELFSAPRVQAAWRARQDQVEKLIGKLTRPEPEPVELNDHIFALTDGIIGAVAFGSIYGTERFAGSGRKRFHHLLDDVMDMLASFSAEDFFPNAAAARLFDHLTGLVARRERVFQQLDAFFEMVIEQYLDSDSSNAGGGGGNLVGALIGLWKQGKQYGDRRFTRENVKAIIFDAFIGGIGTSSVTILWAMAELMRSPRVMRKVQAEIRATVGDRDGGGMVQPDDLPRLGGYEVAARTRVMVNAWAIGRDAARWEEAEVFDPDRFEAKRVEFNGGHFELLPFGSGRRICPGIAMGAANVEFTLANLLHCFDWALPEGMVPEELSMEESGGLVLHRKAPLVLVPTRYIQL</sequence>
<dbReference type="EnsemblPlants" id="OBART03G41040.1">
    <property type="protein sequence ID" value="OBART03G41040.1"/>
    <property type="gene ID" value="OBART03G41040"/>
</dbReference>
<reference evidence="9" key="2">
    <citation type="submission" date="2015-03" db="UniProtKB">
        <authorList>
            <consortium name="EnsemblPlants"/>
        </authorList>
    </citation>
    <scope>IDENTIFICATION</scope>
</reference>
<keyword evidence="5 6" id="KW-0408">Iron</keyword>
<comment type="cofactor">
    <cofactor evidence="6">
        <name>heme</name>
        <dbReference type="ChEBI" id="CHEBI:30413"/>
    </cofactor>
</comment>
<organism evidence="9">
    <name type="scientific">Oryza barthii</name>
    <dbReference type="NCBI Taxonomy" id="65489"/>
    <lineage>
        <taxon>Eukaryota</taxon>
        <taxon>Viridiplantae</taxon>
        <taxon>Streptophyta</taxon>
        <taxon>Embryophyta</taxon>
        <taxon>Tracheophyta</taxon>
        <taxon>Spermatophyta</taxon>
        <taxon>Magnoliopsida</taxon>
        <taxon>Liliopsida</taxon>
        <taxon>Poales</taxon>
        <taxon>Poaceae</taxon>
        <taxon>BOP clade</taxon>
        <taxon>Oryzoideae</taxon>
        <taxon>Oryzeae</taxon>
        <taxon>Oryzinae</taxon>
        <taxon>Oryza</taxon>
    </lineage>
</organism>
<dbReference type="Proteomes" id="UP000026960">
    <property type="component" value="Chromosome 3"/>
</dbReference>
<accession>A0A0D3FRE1</accession>
<evidence type="ECO:0000313" key="9">
    <source>
        <dbReference type="EnsemblPlants" id="OBART03G41040.1"/>
    </source>
</evidence>
<protein>
    <recommendedName>
        <fullName evidence="11">Cytochrome P450</fullName>
    </recommendedName>
</protein>
<keyword evidence="2 8" id="KW-0812">Transmembrane</keyword>
<feature type="binding site" description="axial binding residue" evidence="6">
    <location>
        <position position="436"/>
    </location>
    <ligand>
        <name>heme</name>
        <dbReference type="ChEBI" id="CHEBI:30413"/>
    </ligand>
    <ligandPart>
        <name>Fe</name>
        <dbReference type="ChEBI" id="CHEBI:18248"/>
    </ligandPart>
</feature>
<dbReference type="Gene3D" id="1.10.630.10">
    <property type="entry name" value="Cytochrome P450"/>
    <property type="match status" value="2"/>
</dbReference>
<dbReference type="GO" id="GO:0004497">
    <property type="term" value="F:monooxygenase activity"/>
    <property type="evidence" value="ECO:0007669"/>
    <property type="project" value="UniProtKB-KW"/>
</dbReference>
<dbReference type="Gramene" id="OBART03G41040.1">
    <property type="protein sequence ID" value="OBART03G41040.1"/>
    <property type="gene ID" value="OBART03G41040"/>
</dbReference>
<dbReference type="CDD" id="cd11072">
    <property type="entry name" value="CYP71-like"/>
    <property type="match status" value="1"/>
</dbReference>
<evidence type="ECO:0000256" key="3">
    <source>
        <dbReference type="ARBA" id="ARBA00022723"/>
    </source>
</evidence>
<dbReference type="STRING" id="65489.A0A0D3FRE1"/>
<evidence type="ECO:0000256" key="7">
    <source>
        <dbReference type="RuleBase" id="RU000461"/>
    </source>
</evidence>
<feature type="transmembrane region" description="Helical" evidence="8">
    <location>
        <begin position="15"/>
        <end position="34"/>
    </location>
</feature>
<dbReference type="InterPro" id="IPR001128">
    <property type="entry name" value="Cyt_P450"/>
</dbReference>
<dbReference type="Pfam" id="PF00067">
    <property type="entry name" value="p450"/>
    <property type="match status" value="2"/>
</dbReference>
<keyword evidence="3 6" id="KW-0479">Metal-binding</keyword>
<keyword evidence="10" id="KW-1185">Reference proteome</keyword>
<keyword evidence="6 7" id="KW-0349">Heme</keyword>
<evidence type="ECO:0000256" key="1">
    <source>
        <dbReference type="ARBA" id="ARBA00010617"/>
    </source>
</evidence>
<evidence type="ECO:0000313" key="10">
    <source>
        <dbReference type="Proteomes" id="UP000026960"/>
    </source>
</evidence>
<dbReference type="PRINTS" id="PR00463">
    <property type="entry name" value="EP450I"/>
</dbReference>
<dbReference type="InterPro" id="IPR017972">
    <property type="entry name" value="Cyt_P450_CS"/>
</dbReference>
<dbReference type="eggNOG" id="KOG0156">
    <property type="taxonomic scope" value="Eukaryota"/>
</dbReference>
<evidence type="ECO:0000256" key="8">
    <source>
        <dbReference type="SAM" id="Phobius"/>
    </source>
</evidence>
<evidence type="ECO:0008006" key="11">
    <source>
        <dbReference type="Google" id="ProtNLM"/>
    </source>
</evidence>
<evidence type="ECO:0000256" key="5">
    <source>
        <dbReference type="ARBA" id="ARBA00023004"/>
    </source>
</evidence>
<dbReference type="SUPFAM" id="SSF48264">
    <property type="entry name" value="Cytochrome P450"/>
    <property type="match status" value="1"/>
</dbReference>
<dbReference type="GO" id="GO:0005506">
    <property type="term" value="F:iron ion binding"/>
    <property type="evidence" value="ECO:0007669"/>
    <property type="project" value="InterPro"/>
</dbReference>
<dbReference type="PANTHER" id="PTHR47955">
    <property type="entry name" value="CYTOCHROME P450 FAMILY 71 PROTEIN"/>
    <property type="match status" value="1"/>
</dbReference>
<keyword evidence="8" id="KW-0472">Membrane</keyword>